<dbReference type="InterPro" id="IPR032799">
    <property type="entry name" value="TAXi_C"/>
</dbReference>
<dbReference type="AlphaFoldDB" id="A0A200QX51"/>
<dbReference type="PANTHER" id="PTHR47967:SF123">
    <property type="entry name" value="ASPARTIC PROTEINASE NEPENTHESIN-1-LIKE"/>
    <property type="match status" value="1"/>
</dbReference>
<dbReference type="InterPro" id="IPR033121">
    <property type="entry name" value="PEPTIDASE_A1"/>
</dbReference>
<gene>
    <name evidence="7" type="ORF">BVC80_949g70</name>
</gene>
<dbReference type="OMA" id="NDCEFRA"/>
<keyword evidence="3" id="KW-0064">Aspartyl protease</keyword>
<dbReference type="InterPro" id="IPR051708">
    <property type="entry name" value="Plant_Aspart_Prot_A1"/>
</dbReference>
<evidence type="ECO:0000256" key="4">
    <source>
        <dbReference type="ARBA" id="ARBA00022801"/>
    </source>
</evidence>
<sequence length="434" mass="48630">MAEKKPITGLTLKLIHRDSIEPGNLTDIEKLHKLIDRSKLRALHLFSTVTNQPDGFNHHPLLKYESGNYVVQIGVGTPPPSDKYYLILDTGSDLVWLQCGGCDECFPQTQPMYNPHDSSTYQMIPCNHPLCDPYPCDDGHCNYEQAYSKDVYARGILSKDGFVFVDDVNHNVTFLDGVIFGCGYQNHGFEFAANPNNNIVGVFGLGPGHRSFTSQFDFQRRFSYCLADWQFGPPQKTSKLVFGDDALLPISGRVQTTPIVATSARFYYLKLKDMTVGEKRIGFAPGTFDRKPDNSGGFIIDSGTSISFFVKSVYDVVRQAILDYMKPYNLSIIDGSKYKLDLCFKRPEGFGKFPSILLHFQGSEYPEQEAELTIDPFGVFFIGDKDPYFCLGILPTPGPNQINILGAKQQVNNRFLFDGTNNTLSFIPEVCELS</sequence>
<dbReference type="Pfam" id="PF14543">
    <property type="entry name" value="TAXi_N"/>
    <property type="match status" value="1"/>
</dbReference>
<evidence type="ECO:0000256" key="5">
    <source>
        <dbReference type="ARBA" id="ARBA00023180"/>
    </source>
</evidence>
<dbReference type="InterPro" id="IPR034161">
    <property type="entry name" value="Pepsin-like_plant"/>
</dbReference>
<dbReference type="PROSITE" id="PS51767">
    <property type="entry name" value="PEPTIDASE_A1"/>
    <property type="match status" value="1"/>
</dbReference>
<evidence type="ECO:0000256" key="1">
    <source>
        <dbReference type="ARBA" id="ARBA00007447"/>
    </source>
</evidence>
<comment type="similarity">
    <text evidence="1">Belongs to the peptidase A1 family.</text>
</comment>
<dbReference type="GO" id="GO:0005576">
    <property type="term" value="C:extracellular region"/>
    <property type="evidence" value="ECO:0007669"/>
    <property type="project" value="TreeGrafter"/>
</dbReference>
<name>A0A200QX51_MACCD</name>
<evidence type="ECO:0000256" key="2">
    <source>
        <dbReference type="ARBA" id="ARBA00022670"/>
    </source>
</evidence>
<keyword evidence="8" id="KW-1185">Reference proteome</keyword>
<keyword evidence="4" id="KW-0378">Hydrolase</keyword>
<dbReference type="Pfam" id="PF14541">
    <property type="entry name" value="TAXi_C"/>
    <property type="match status" value="1"/>
</dbReference>
<dbReference type="GO" id="GO:0004190">
    <property type="term" value="F:aspartic-type endopeptidase activity"/>
    <property type="evidence" value="ECO:0007669"/>
    <property type="project" value="UniProtKB-KW"/>
</dbReference>
<keyword evidence="5" id="KW-0325">Glycoprotein</keyword>
<dbReference type="Proteomes" id="UP000195402">
    <property type="component" value="Unassembled WGS sequence"/>
</dbReference>
<evidence type="ECO:0000256" key="3">
    <source>
        <dbReference type="ARBA" id="ARBA00022750"/>
    </source>
</evidence>
<dbReference type="EMBL" id="MVGT01000924">
    <property type="protein sequence ID" value="OVA15053.1"/>
    <property type="molecule type" value="Genomic_DNA"/>
</dbReference>
<dbReference type="GO" id="GO:0006508">
    <property type="term" value="P:proteolysis"/>
    <property type="evidence" value="ECO:0007669"/>
    <property type="project" value="UniProtKB-KW"/>
</dbReference>
<dbReference type="STRING" id="56857.A0A200QX51"/>
<dbReference type="OrthoDB" id="1072226at2759"/>
<keyword evidence="2" id="KW-0645">Protease</keyword>
<dbReference type="SUPFAM" id="SSF50630">
    <property type="entry name" value="Acid proteases"/>
    <property type="match status" value="1"/>
</dbReference>
<dbReference type="InterPro" id="IPR032861">
    <property type="entry name" value="TAXi_N"/>
</dbReference>
<organism evidence="7 8">
    <name type="scientific">Macleaya cordata</name>
    <name type="common">Five-seeded plume-poppy</name>
    <name type="synonym">Bocconia cordata</name>
    <dbReference type="NCBI Taxonomy" id="56857"/>
    <lineage>
        <taxon>Eukaryota</taxon>
        <taxon>Viridiplantae</taxon>
        <taxon>Streptophyta</taxon>
        <taxon>Embryophyta</taxon>
        <taxon>Tracheophyta</taxon>
        <taxon>Spermatophyta</taxon>
        <taxon>Magnoliopsida</taxon>
        <taxon>Ranunculales</taxon>
        <taxon>Papaveraceae</taxon>
        <taxon>Papaveroideae</taxon>
        <taxon>Macleaya</taxon>
    </lineage>
</organism>
<protein>
    <submittedName>
        <fullName evidence="7">Peptidase A1</fullName>
    </submittedName>
</protein>
<evidence type="ECO:0000313" key="8">
    <source>
        <dbReference type="Proteomes" id="UP000195402"/>
    </source>
</evidence>
<dbReference type="CDD" id="cd05476">
    <property type="entry name" value="pepsin_A_like_plant"/>
    <property type="match status" value="1"/>
</dbReference>
<proteinExistence type="inferred from homology"/>
<dbReference type="Gene3D" id="2.40.70.10">
    <property type="entry name" value="Acid Proteases"/>
    <property type="match status" value="2"/>
</dbReference>
<evidence type="ECO:0000313" key="7">
    <source>
        <dbReference type="EMBL" id="OVA15053.1"/>
    </source>
</evidence>
<dbReference type="InterPro" id="IPR021109">
    <property type="entry name" value="Peptidase_aspartic_dom_sf"/>
</dbReference>
<dbReference type="PANTHER" id="PTHR47967">
    <property type="entry name" value="OS07G0603500 PROTEIN-RELATED"/>
    <property type="match status" value="1"/>
</dbReference>
<feature type="domain" description="Peptidase A1" evidence="6">
    <location>
        <begin position="69"/>
        <end position="427"/>
    </location>
</feature>
<dbReference type="InParanoid" id="A0A200QX51"/>
<evidence type="ECO:0000259" key="6">
    <source>
        <dbReference type="PROSITE" id="PS51767"/>
    </source>
</evidence>
<reference evidence="7 8" key="1">
    <citation type="journal article" date="2017" name="Mol. Plant">
        <title>The Genome of Medicinal Plant Macleaya cordata Provides New Insights into Benzylisoquinoline Alkaloids Metabolism.</title>
        <authorList>
            <person name="Liu X."/>
            <person name="Liu Y."/>
            <person name="Huang P."/>
            <person name="Ma Y."/>
            <person name="Qing Z."/>
            <person name="Tang Q."/>
            <person name="Cao H."/>
            <person name="Cheng P."/>
            <person name="Zheng Y."/>
            <person name="Yuan Z."/>
            <person name="Zhou Y."/>
            <person name="Liu J."/>
            <person name="Tang Z."/>
            <person name="Zhuo Y."/>
            <person name="Zhang Y."/>
            <person name="Yu L."/>
            <person name="Huang J."/>
            <person name="Yang P."/>
            <person name="Peng Q."/>
            <person name="Zhang J."/>
            <person name="Jiang W."/>
            <person name="Zhang Z."/>
            <person name="Lin K."/>
            <person name="Ro D.K."/>
            <person name="Chen X."/>
            <person name="Xiong X."/>
            <person name="Shang Y."/>
            <person name="Huang S."/>
            <person name="Zeng J."/>
        </authorList>
    </citation>
    <scope>NUCLEOTIDE SEQUENCE [LARGE SCALE GENOMIC DNA]</scope>
    <source>
        <strain evidence="8">cv. BLH2017</strain>
        <tissue evidence="7">Root</tissue>
    </source>
</reference>
<accession>A0A200QX51</accession>
<comment type="caution">
    <text evidence="7">The sequence shown here is derived from an EMBL/GenBank/DDBJ whole genome shotgun (WGS) entry which is preliminary data.</text>
</comment>